<comment type="caution">
    <text evidence="4">The sequence shown here is derived from an EMBL/GenBank/DDBJ whole genome shotgun (WGS) entry which is preliminary data.</text>
</comment>
<dbReference type="PANTHER" id="PTHR30024">
    <property type="entry name" value="ALIPHATIC SULFONATES-BINDING PROTEIN-RELATED"/>
    <property type="match status" value="1"/>
</dbReference>
<evidence type="ECO:0000256" key="2">
    <source>
        <dbReference type="SAM" id="SignalP"/>
    </source>
</evidence>
<evidence type="ECO:0000313" key="4">
    <source>
        <dbReference type="EMBL" id="MFC6790098.1"/>
    </source>
</evidence>
<dbReference type="SUPFAM" id="SSF160387">
    <property type="entry name" value="NosL/MerB-like"/>
    <property type="match status" value="1"/>
</dbReference>
<dbReference type="Proteomes" id="UP001596292">
    <property type="component" value="Unassembled WGS sequence"/>
</dbReference>
<organism evidence="4 5">
    <name type="scientific">Methylobacterium komagatae</name>
    <dbReference type="NCBI Taxonomy" id="374425"/>
    <lineage>
        <taxon>Bacteria</taxon>
        <taxon>Pseudomonadati</taxon>
        <taxon>Pseudomonadota</taxon>
        <taxon>Alphaproteobacteria</taxon>
        <taxon>Hyphomicrobiales</taxon>
        <taxon>Methylobacteriaceae</taxon>
        <taxon>Methylobacterium</taxon>
    </lineage>
</organism>
<dbReference type="RefSeq" id="WP_378975422.1">
    <property type="nucleotide sequence ID" value="NZ_JBHSWN010000001.1"/>
</dbReference>
<sequence>MARRFPGLGSVSALALIALASAGSTAPARAETITVGIGTQDTTTNTATVGVVIRQLKLLEKYLPKTGKYADKTIQLDWQNFTSGPPVTNGMMAGKLQFGAMGDYPLVVNGATFKNNPESQSQLVAVAAYNLFGSGNGIVVHKESKYFSFEDLKGKVVSVPFGSAAHGMVLKALQDKGYPATYFRLVSQSPEVGSTNLQEKKIDAHADFVPFAELLPFRGFARKVFDGVETKLPTWHGVVVRTDFAKQYPEIVEAYIKAILDADAWVKENPKRAAEQISAWTGTDKEVVYIFLGPGGIMTIDPTIKQPLIDAAREDVKVLQKLDRIKEFDVGPWVNDEYLRKVFAERGLDYERQRGTTTNYEVSGEDSFCKKPIADPRRAGEIWVKGGDIKPYSSAACTLGALNEMKAKGQAADVAYVFDTARGIKLFAREAFYVVDGKGGIAPFLLKQDAEAAAKDGGKVMPYDEALKAAVTGG</sequence>
<dbReference type="Pfam" id="PF09084">
    <property type="entry name" value="NMT1"/>
    <property type="match status" value="1"/>
</dbReference>
<dbReference type="EMBL" id="JBHSWN010000001">
    <property type="protein sequence ID" value="MFC6790098.1"/>
    <property type="molecule type" value="Genomic_DNA"/>
</dbReference>
<dbReference type="PANTHER" id="PTHR30024:SF45">
    <property type="entry name" value="ABC TRANSPORTER SUBSTRATE-BINDING PROTEIN"/>
    <property type="match status" value="1"/>
</dbReference>
<evidence type="ECO:0000256" key="1">
    <source>
        <dbReference type="ARBA" id="ARBA00010742"/>
    </source>
</evidence>
<accession>A0ABW2BI47</accession>
<proteinExistence type="inferred from homology"/>
<dbReference type="InterPro" id="IPR001638">
    <property type="entry name" value="Solute-binding_3/MltF_N"/>
</dbReference>
<feature type="chain" id="PRO_5046714472" evidence="2">
    <location>
        <begin position="31"/>
        <end position="474"/>
    </location>
</feature>
<feature type="domain" description="Solute-binding protein family 3/N-terminal" evidence="3">
    <location>
        <begin position="34"/>
        <end position="269"/>
    </location>
</feature>
<keyword evidence="5" id="KW-1185">Reference proteome</keyword>
<dbReference type="SMART" id="SM00062">
    <property type="entry name" value="PBPb"/>
    <property type="match status" value="1"/>
</dbReference>
<reference evidence="5" key="1">
    <citation type="journal article" date="2019" name="Int. J. Syst. Evol. Microbiol.">
        <title>The Global Catalogue of Microorganisms (GCM) 10K type strain sequencing project: providing services to taxonomists for standard genome sequencing and annotation.</title>
        <authorList>
            <consortium name="The Broad Institute Genomics Platform"/>
            <consortium name="The Broad Institute Genome Sequencing Center for Infectious Disease"/>
            <person name="Wu L."/>
            <person name="Ma J."/>
        </authorList>
    </citation>
    <scope>NUCLEOTIDE SEQUENCE [LARGE SCALE GENOMIC DNA]</scope>
    <source>
        <strain evidence="5">CCUG 48316</strain>
    </source>
</reference>
<evidence type="ECO:0000313" key="5">
    <source>
        <dbReference type="Proteomes" id="UP001596292"/>
    </source>
</evidence>
<keyword evidence="2" id="KW-0732">Signal</keyword>
<evidence type="ECO:0000259" key="3">
    <source>
        <dbReference type="SMART" id="SM00062"/>
    </source>
</evidence>
<comment type="similarity">
    <text evidence="1">Belongs to the bacterial solute-binding protein SsuA/TauA family.</text>
</comment>
<feature type="signal peptide" evidence="2">
    <location>
        <begin position="1"/>
        <end position="30"/>
    </location>
</feature>
<dbReference type="Gene3D" id="3.40.190.10">
    <property type="entry name" value="Periplasmic binding protein-like II"/>
    <property type="match status" value="2"/>
</dbReference>
<gene>
    <name evidence="4" type="ORF">ACFQE0_11000</name>
</gene>
<dbReference type="InterPro" id="IPR015168">
    <property type="entry name" value="SsuA/THI5"/>
</dbReference>
<dbReference type="SUPFAM" id="SSF53850">
    <property type="entry name" value="Periplasmic binding protein-like II"/>
    <property type="match status" value="1"/>
</dbReference>
<protein>
    <submittedName>
        <fullName evidence="4">ABC transporter substrate-binding protein</fullName>
    </submittedName>
</protein>
<name>A0ABW2BI47_9HYPH</name>